<dbReference type="InterPro" id="IPR015422">
    <property type="entry name" value="PyrdxlP-dep_Trfase_small"/>
</dbReference>
<keyword evidence="6" id="KW-1185">Reference proteome</keyword>
<dbReference type="Pfam" id="PF00266">
    <property type="entry name" value="Aminotran_5"/>
    <property type="match status" value="1"/>
</dbReference>
<organism evidence="5 6">
    <name type="scientific">Polaromonas aquatica</name>
    <dbReference type="NCBI Taxonomy" id="332657"/>
    <lineage>
        <taxon>Bacteria</taxon>
        <taxon>Pseudomonadati</taxon>
        <taxon>Pseudomonadota</taxon>
        <taxon>Betaproteobacteria</taxon>
        <taxon>Burkholderiales</taxon>
        <taxon>Comamonadaceae</taxon>
        <taxon>Polaromonas</taxon>
    </lineage>
</organism>
<dbReference type="Gene3D" id="3.40.640.10">
    <property type="entry name" value="Type I PLP-dependent aspartate aminotransferase-like (Major domain)"/>
    <property type="match status" value="1"/>
</dbReference>
<dbReference type="InterPro" id="IPR015421">
    <property type="entry name" value="PyrdxlP-dep_Trfase_major"/>
</dbReference>
<gene>
    <name evidence="5" type="ORF">ACFQND_00465</name>
</gene>
<dbReference type="PIRSF" id="PIRSF000524">
    <property type="entry name" value="SPT"/>
    <property type="match status" value="1"/>
</dbReference>
<evidence type="ECO:0000256" key="2">
    <source>
        <dbReference type="ARBA" id="ARBA00009236"/>
    </source>
</evidence>
<dbReference type="InterPro" id="IPR000192">
    <property type="entry name" value="Aminotrans_V_dom"/>
</dbReference>
<evidence type="ECO:0000313" key="6">
    <source>
        <dbReference type="Proteomes" id="UP001596270"/>
    </source>
</evidence>
<keyword evidence="5" id="KW-0032">Aminotransferase</keyword>
<dbReference type="Proteomes" id="UP001596270">
    <property type="component" value="Unassembled WGS sequence"/>
</dbReference>
<accession>A0ABW1TTA1</accession>
<comment type="similarity">
    <text evidence="2">Belongs to the class-V pyridoxal-phosphate-dependent aminotransferase family.</text>
</comment>
<proteinExistence type="inferred from homology"/>
<dbReference type="PANTHER" id="PTHR21152:SF40">
    <property type="entry name" value="ALANINE--GLYOXYLATE AMINOTRANSFERASE"/>
    <property type="match status" value="1"/>
</dbReference>
<keyword evidence="5" id="KW-0808">Transferase</keyword>
<evidence type="ECO:0000313" key="5">
    <source>
        <dbReference type="EMBL" id="MFC6279711.1"/>
    </source>
</evidence>
<protein>
    <submittedName>
        <fullName evidence="5">Aminotransferase class V-fold PLP-dependent enzyme</fullName>
    </submittedName>
</protein>
<dbReference type="GO" id="GO:0008483">
    <property type="term" value="F:transaminase activity"/>
    <property type="evidence" value="ECO:0007669"/>
    <property type="project" value="UniProtKB-KW"/>
</dbReference>
<dbReference type="SUPFAM" id="SSF53383">
    <property type="entry name" value="PLP-dependent transferases"/>
    <property type="match status" value="1"/>
</dbReference>
<feature type="domain" description="Aminotransferase class V" evidence="4">
    <location>
        <begin position="23"/>
        <end position="295"/>
    </location>
</feature>
<dbReference type="InterPro" id="IPR024169">
    <property type="entry name" value="SP_NH2Trfase/AEP_transaminase"/>
</dbReference>
<comment type="cofactor">
    <cofactor evidence="1">
        <name>pyridoxal 5'-phosphate</name>
        <dbReference type="ChEBI" id="CHEBI:597326"/>
    </cofactor>
</comment>
<evidence type="ECO:0000256" key="1">
    <source>
        <dbReference type="ARBA" id="ARBA00001933"/>
    </source>
</evidence>
<reference evidence="6" key="1">
    <citation type="journal article" date="2019" name="Int. J. Syst. Evol. Microbiol.">
        <title>The Global Catalogue of Microorganisms (GCM) 10K type strain sequencing project: providing services to taxonomists for standard genome sequencing and annotation.</title>
        <authorList>
            <consortium name="The Broad Institute Genomics Platform"/>
            <consortium name="The Broad Institute Genome Sequencing Center for Infectious Disease"/>
            <person name="Wu L."/>
            <person name="Ma J."/>
        </authorList>
    </citation>
    <scope>NUCLEOTIDE SEQUENCE [LARGE SCALE GENOMIC DNA]</scope>
    <source>
        <strain evidence="6">CCUG 39402</strain>
    </source>
</reference>
<dbReference type="Gene3D" id="3.90.1150.10">
    <property type="entry name" value="Aspartate Aminotransferase, domain 1"/>
    <property type="match status" value="1"/>
</dbReference>
<dbReference type="EMBL" id="JBHSRS010000001">
    <property type="protein sequence ID" value="MFC6279711.1"/>
    <property type="molecule type" value="Genomic_DNA"/>
</dbReference>
<evidence type="ECO:0000256" key="3">
    <source>
        <dbReference type="ARBA" id="ARBA00022898"/>
    </source>
</evidence>
<name>A0ABW1TTA1_9BURK</name>
<keyword evidence="3" id="KW-0663">Pyridoxal phosphate</keyword>
<dbReference type="InterPro" id="IPR015424">
    <property type="entry name" value="PyrdxlP-dep_Trfase"/>
</dbReference>
<sequence>MPGLLPNVDPDGLLEFSVVYTDRALNHMSKSFQGVMTDISSILKEVYGAHSAALVPGSGTYGMEAVARQFAAGKHVMVIRNGWFSYRWTQIFEMGSIPASHSVLKARQQGAGAQAPWAPAAIAEVQAAIAKEKPALVFAPHVETASGMILPDSYLKAVADAVHAVGGLFVLDCIASGAMWVDMKATGVDVLISAPQKGWSSSPCCAMVMLSERARTAIDGTTSSSFACDLKKWLQIMETYEKGGHAYHATLPTDALTRLRAAMQETQAYGFARVKAEQELLGSKVRKLFESRGLPSVAAEGFKAPGVVVSYTTDPDIQSGKKFLEQGLQTAAGVPLQCDEGPDFKTFRVGLFGLEKWQNVDKTVANLAGALDRIGLTAPVAEAVAG</sequence>
<evidence type="ECO:0000259" key="4">
    <source>
        <dbReference type="Pfam" id="PF00266"/>
    </source>
</evidence>
<dbReference type="PANTHER" id="PTHR21152">
    <property type="entry name" value="AMINOTRANSFERASE CLASS V"/>
    <property type="match status" value="1"/>
</dbReference>
<comment type="caution">
    <text evidence="5">The sequence shown here is derived from an EMBL/GenBank/DDBJ whole genome shotgun (WGS) entry which is preliminary data.</text>
</comment>
<dbReference type="RefSeq" id="WP_371434695.1">
    <property type="nucleotide sequence ID" value="NZ_JBHSRS010000001.1"/>
</dbReference>